<feature type="compositionally biased region" description="Basic and acidic residues" evidence="1">
    <location>
        <begin position="310"/>
        <end position="325"/>
    </location>
</feature>
<sequence length="450" mass="47176">MSNSDAPRGASATASGDDDDDPIVASYNVFIKPALPANRKLVVLQYVNKTSQDPSNLRAPRISEVRVKPGTGMYEVDVPIDTSEAGYDRNKGVIWGTSLQKTMEIKKGGSLGLAGGFNVGAPSARGGGAGGRGGRRGGAGGGGDDDDSNVQLSWAEAARQGKVLQTQTLIGGSSAEDIINKMHMVGVFQGKNIHLTPVSSLVHLRPAAHHLDAAVEQERLNRASTATAPVGSAPDKSAGRAIHMTLKAAMDDDGVATETMADRLRSVQTEPWRQMEWVHDEAEAAWEAYNECLLLRSGKPSTTTNPTPAAKDDSEKDKSKGKEIEIIDNPAETNNDDSGAPDLAEKVPLLKTDWNEDQLLRAVSGIGPKDKKPGEEAVSAPGPVRSLPGPSKAKKPAAAVKVEKKPAAAEETKRGRPGRPARSTATAATRAGRAPLKPDTSGSTSGLNVD</sequence>
<feature type="compositionally biased region" description="Low complexity" evidence="1">
    <location>
        <begin position="418"/>
        <end position="435"/>
    </location>
</feature>
<comment type="caution">
    <text evidence="2">The sequence shown here is derived from an EMBL/GenBank/DDBJ whole genome shotgun (WGS) entry which is preliminary data.</text>
</comment>
<feature type="region of interest" description="Disordered" evidence="1">
    <location>
        <begin position="297"/>
        <end position="343"/>
    </location>
</feature>
<evidence type="ECO:0000256" key="1">
    <source>
        <dbReference type="SAM" id="MobiDB-lite"/>
    </source>
</evidence>
<keyword evidence="2" id="KW-0804">Transcription</keyword>
<feature type="region of interest" description="Disordered" evidence="1">
    <location>
        <begin position="364"/>
        <end position="450"/>
    </location>
</feature>
<keyword evidence="2" id="KW-0240">DNA-directed RNA polymerase</keyword>
<dbReference type="InterPro" id="IPR006886">
    <property type="entry name" value="RNA_pol_III_Rpc5"/>
</dbReference>
<dbReference type="GO" id="GO:0005666">
    <property type="term" value="C:RNA polymerase III complex"/>
    <property type="evidence" value="ECO:0007669"/>
    <property type="project" value="TreeGrafter"/>
</dbReference>
<feature type="compositionally biased region" description="Gly residues" evidence="1">
    <location>
        <begin position="125"/>
        <end position="142"/>
    </location>
</feature>
<feature type="region of interest" description="Disordered" evidence="1">
    <location>
        <begin position="1"/>
        <end position="23"/>
    </location>
</feature>
<proteinExistence type="predicted"/>
<organism evidence="2 3">
    <name type="scientific">Podospora didyma</name>
    <dbReference type="NCBI Taxonomy" id="330526"/>
    <lineage>
        <taxon>Eukaryota</taxon>
        <taxon>Fungi</taxon>
        <taxon>Dikarya</taxon>
        <taxon>Ascomycota</taxon>
        <taxon>Pezizomycotina</taxon>
        <taxon>Sordariomycetes</taxon>
        <taxon>Sordariomycetidae</taxon>
        <taxon>Sordariales</taxon>
        <taxon>Podosporaceae</taxon>
        <taxon>Podospora</taxon>
    </lineage>
</organism>
<reference evidence="2" key="2">
    <citation type="submission" date="2023-06" db="EMBL/GenBank/DDBJ databases">
        <authorList>
            <consortium name="Lawrence Berkeley National Laboratory"/>
            <person name="Haridas S."/>
            <person name="Hensen N."/>
            <person name="Bonometti L."/>
            <person name="Westerberg I."/>
            <person name="Brannstrom I.O."/>
            <person name="Guillou S."/>
            <person name="Cros-Aarteil S."/>
            <person name="Calhoun S."/>
            <person name="Kuo A."/>
            <person name="Mondo S."/>
            <person name="Pangilinan J."/>
            <person name="Riley R."/>
            <person name="LaButti K."/>
            <person name="Andreopoulos B."/>
            <person name="Lipzen A."/>
            <person name="Chen C."/>
            <person name="Yanf M."/>
            <person name="Daum C."/>
            <person name="Ng V."/>
            <person name="Clum A."/>
            <person name="Steindorff A."/>
            <person name="Ohm R."/>
            <person name="Martin F."/>
            <person name="Silar P."/>
            <person name="Natvig D."/>
            <person name="Lalanne C."/>
            <person name="Gautier V."/>
            <person name="Ament-velasquez S.L."/>
            <person name="Kruys A."/>
            <person name="Hutchinson M.I."/>
            <person name="Powell A.J."/>
            <person name="Barry K."/>
            <person name="Miller A.N."/>
            <person name="Grigoriev I.V."/>
            <person name="Debuchy R."/>
            <person name="Gladieux P."/>
            <person name="Thoren M.H."/>
            <person name="Johannesson H."/>
        </authorList>
    </citation>
    <scope>NUCLEOTIDE SEQUENCE</scope>
    <source>
        <strain evidence="2">CBS 232.78</strain>
    </source>
</reference>
<protein>
    <submittedName>
        <fullName evidence="2">DNA-directed RNA polymerase-like protein</fullName>
    </submittedName>
</protein>
<feature type="compositionally biased region" description="Polar residues" evidence="1">
    <location>
        <begin position="440"/>
        <end position="450"/>
    </location>
</feature>
<dbReference type="Pfam" id="PF04801">
    <property type="entry name" value="RPC5"/>
    <property type="match status" value="2"/>
</dbReference>
<keyword evidence="3" id="KW-1185">Reference proteome</keyword>
<dbReference type="EMBL" id="JAULSW010000002">
    <property type="protein sequence ID" value="KAK3390731.1"/>
    <property type="molecule type" value="Genomic_DNA"/>
</dbReference>
<name>A0AAE0NZR2_9PEZI</name>
<accession>A0AAE0NZR2</accession>
<dbReference type="AlphaFoldDB" id="A0AAE0NZR2"/>
<gene>
    <name evidence="2" type="ORF">B0H63DRAFT_429390</name>
</gene>
<evidence type="ECO:0000313" key="2">
    <source>
        <dbReference type="EMBL" id="KAK3390731.1"/>
    </source>
</evidence>
<dbReference type="PANTHER" id="PTHR12069:SF0">
    <property type="entry name" value="DNA-DIRECTED RNA POLYMERASE III SUBUNIT RPC5"/>
    <property type="match status" value="1"/>
</dbReference>
<evidence type="ECO:0000313" key="3">
    <source>
        <dbReference type="Proteomes" id="UP001285441"/>
    </source>
</evidence>
<dbReference type="GO" id="GO:0042797">
    <property type="term" value="P:tRNA transcription by RNA polymerase III"/>
    <property type="evidence" value="ECO:0007669"/>
    <property type="project" value="TreeGrafter"/>
</dbReference>
<dbReference type="PANTHER" id="PTHR12069">
    <property type="entry name" value="DNA-DIRECTED RNA POLYMERASES III 80 KDA POLYPEPTIDE RNA POLYMERASE III SUBUNIT 5"/>
    <property type="match status" value="1"/>
</dbReference>
<reference evidence="2" key="1">
    <citation type="journal article" date="2023" name="Mol. Phylogenet. Evol.">
        <title>Genome-scale phylogeny and comparative genomics of the fungal order Sordariales.</title>
        <authorList>
            <person name="Hensen N."/>
            <person name="Bonometti L."/>
            <person name="Westerberg I."/>
            <person name="Brannstrom I.O."/>
            <person name="Guillou S."/>
            <person name="Cros-Aarteil S."/>
            <person name="Calhoun S."/>
            <person name="Haridas S."/>
            <person name="Kuo A."/>
            <person name="Mondo S."/>
            <person name="Pangilinan J."/>
            <person name="Riley R."/>
            <person name="LaButti K."/>
            <person name="Andreopoulos B."/>
            <person name="Lipzen A."/>
            <person name="Chen C."/>
            <person name="Yan M."/>
            <person name="Daum C."/>
            <person name="Ng V."/>
            <person name="Clum A."/>
            <person name="Steindorff A."/>
            <person name="Ohm R.A."/>
            <person name="Martin F."/>
            <person name="Silar P."/>
            <person name="Natvig D.O."/>
            <person name="Lalanne C."/>
            <person name="Gautier V."/>
            <person name="Ament-Velasquez S.L."/>
            <person name="Kruys A."/>
            <person name="Hutchinson M.I."/>
            <person name="Powell A.J."/>
            <person name="Barry K."/>
            <person name="Miller A.N."/>
            <person name="Grigoriev I.V."/>
            <person name="Debuchy R."/>
            <person name="Gladieux P."/>
            <person name="Hiltunen Thoren M."/>
            <person name="Johannesson H."/>
        </authorList>
    </citation>
    <scope>NUCLEOTIDE SEQUENCE</scope>
    <source>
        <strain evidence="2">CBS 232.78</strain>
    </source>
</reference>
<feature type="region of interest" description="Disordered" evidence="1">
    <location>
        <begin position="123"/>
        <end position="149"/>
    </location>
</feature>
<feature type="compositionally biased region" description="Basic and acidic residues" evidence="1">
    <location>
        <begin position="401"/>
        <end position="414"/>
    </location>
</feature>
<dbReference type="Proteomes" id="UP001285441">
    <property type="component" value="Unassembled WGS sequence"/>
</dbReference>